<dbReference type="AlphaFoldDB" id="A0A3B0VAT2"/>
<accession>A0A3B0VAT2</accession>
<dbReference type="SUPFAM" id="SSF88723">
    <property type="entry name" value="PIN domain-like"/>
    <property type="match status" value="1"/>
</dbReference>
<evidence type="ECO:0000313" key="2">
    <source>
        <dbReference type="EMBL" id="VAW39981.1"/>
    </source>
</evidence>
<protein>
    <recommendedName>
        <fullName evidence="1">PIN domain-containing protein</fullName>
    </recommendedName>
</protein>
<feature type="domain" description="PIN" evidence="1">
    <location>
        <begin position="5"/>
        <end position="87"/>
    </location>
</feature>
<dbReference type="InterPro" id="IPR002716">
    <property type="entry name" value="PIN_dom"/>
</dbReference>
<sequence>MAHKYILDTHALIWFVEGNSRLSESAKAVLAATDSQMVLPLIALAESALIIERGRTTIANVAHFLTRVYADSRIEIYPLTLDIFELSLTPEGLRIPELHDRFIVSTGLHLQDLGDTVEIITKDQAITDADVLSVVW</sequence>
<dbReference type="InterPro" id="IPR029060">
    <property type="entry name" value="PIN-like_dom_sf"/>
</dbReference>
<organism evidence="2">
    <name type="scientific">hydrothermal vent metagenome</name>
    <dbReference type="NCBI Taxonomy" id="652676"/>
    <lineage>
        <taxon>unclassified sequences</taxon>
        <taxon>metagenomes</taxon>
        <taxon>ecological metagenomes</taxon>
    </lineage>
</organism>
<dbReference type="Pfam" id="PF01850">
    <property type="entry name" value="PIN"/>
    <property type="match status" value="1"/>
</dbReference>
<proteinExistence type="predicted"/>
<reference evidence="2" key="1">
    <citation type="submission" date="2018-06" db="EMBL/GenBank/DDBJ databases">
        <authorList>
            <person name="Zhirakovskaya E."/>
        </authorList>
    </citation>
    <scope>NUCLEOTIDE SEQUENCE</scope>
</reference>
<gene>
    <name evidence="2" type="ORF">MNBD_CHLOROFLEXI01-1345</name>
</gene>
<dbReference type="EMBL" id="UOEU01000773">
    <property type="protein sequence ID" value="VAW39981.1"/>
    <property type="molecule type" value="Genomic_DNA"/>
</dbReference>
<dbReference type="Gene3D" id="3.40.50.1010">
    <property type="entry name" value="5'-nuclease"/>
    <property type="match status" value="1"/>
</dbReference>
<name>A0A3B0VAT2_9ZZZZ</name>
<evidence type="ECO:0000259" key="1">
    <source>
        <dbReference type="Pfam" id="PF01850"/>
    </source>
</evidence>